<feature type="compositionally biased region" description="Basic and acidic residues" evidence="2">
    <location>
        <begin position="106"/>
        <end position="122"/>
    </location>
</feature>
<sequence>MAVAVANGSSELTDFWTECHDIERNKTAETGEEEELSKTPDEGELEANFLQEAGFGNLAEKFKDGTELSEEEVQTLTATLPSQHAAVIKRRVDTLNATLRKKQKQNKTDVRDIFPDLSEKKLGTSPTGQEFVHPEWAQHHNPSRAKTRSPFLKRGGYAMKGIMSENLEIREDGVEMISVQPKGTFNRSLSDQADRYSKGAELSSPVSDTDINFDFNLKEHMPPSEARQDSKTALSRAKPKDHLPNFAMVDEKLGLTRMKDLSRVDILHIRRFAFLELTVIFDVNGITYSRQRTKKKFREQGIFGVPLNILLEQDRKREPKVKVPIVFKEILNYLVKHCLDSEGLLRIPGSVVRIKQLRQDLEEKFYQGTFRWGDVTPNDVAALMKQFIRELPTPLLTSEYIEAFAQVERISDKKKQLMALNLLILLLPDENRDLLKVLLQFLNHVVDHSDQNKMGLVNVGMIMAPNLFMSPVNHPAKSKHNFAVEVNMAAETSDIMMMLIKYHDILWTIPTAIMTHMRRHNEQEQMRKNRDKSKIKFHQVGGKKDKSEVYRRPAILSEADFQEGVIRVQAPNLTKSSMAIQLDDRMTAGDIVAKFRQIQKTGDSKDQRTEKGAYVAIYSDPQKVSYAGDNTCLYEVGGNIGERCLMNNTNMRALYEVNPNAEWIIKQRVS</sequence>
<accession>A0ABD3XNM4</accession>
<gene>
    <name evidence="4" type="ORF">ACJMK2_000143</name>
</gene>
<dbReference type="PANTHER" id="PTHR14963:SF1">
    <property type="entry name" value="RHO GTPASE-ACTIVATING PROTEIN CONUNDRUM"/>
    <property type="match status" value="1"/>
</dbReference>
<evidence type="ECO:0000256" key="2">
    <source>
        <dbReference type="SAM" id="MobiDB-lite"/>
    </source>
</evidence>
<dbReference type="PROSITE" id="PS50238">
    <property type="entry name" value="RHOGAP"/>
    <property type="match status" value="1"/>
</dbReference>
<evidence type="ECO:0000313" key="4">
    <source>
        <dbReference type="EMBL" id="KAL3887750.1"/>
    </source>
</evidence>
<feature type="region of interest" description="Disordered" evidence="2">
    <location>
        <begin position="102"/>
        <end position="150"/>
    </location>
</feature>
<comment type="caution">
    <text evidence="4">The sequence shown here is derived from an EMBL/GenBank/DDBJ whole genome shotgun (WGS) entry which is preliminary data.</text>
</comment>
<organism evidence="4 5">
    <name type="scientific">Sinanodonta woodiana</name>
    <name type="common">Chinese pond mussel</name>
    <name type="synonym">Anodonta woodiana</name>
    <dbReference type="NCBI Taxonomy" id="1069815"/>
    <lineage>
        <taxon>Eukaryota</taxon>
        <taxon>Metazoa</taxon>
        <taxon>Spiralia</taxon>
        <taxon>Lophotrochozoa</taxon>
        <taxon>Mollusca</taxon>
        <taxon>Bivalvia</taxon>
        <taxon>Autobranchia</taxon>
        <taxon>Heteroconchia</taxon>
        <taxon>Palaeoheterodonta</taxon>
        <taxon>Unionida</taxon>
        <taxon>Unionoidea</taxon>
        <taxon>Unionidae</taxon>
        <taxon>Unioninae</taxon>
        <taxon>Sinanodonta</taxon>
    </lineage>
</organism>
<dbReference type="Gene3D" id="1.10.555.10">
    <property type="entry name" value="Rho GTPase activation protein"/>
    <property type="match status" value="1"/>
</dbReference>
<name>A0ABD3XNM4_SINWO</name>
<evidence type="ECO:0000259" key="3">
    <source>
        <dbReference type="PROSITE" id="PS50238"/>
    </source>
</evidence>
<protein>
    <recommendedName>
        <fullName evidence="3">Rho-GAP domain-containing protein</fullName>
    </recommendedName>
</protein>
<evidence type="ECO:0000313" key="5">
    <source>
        <dbReference type="Proteomes" id="UP001634394"/>
    </source>
</evidence>
<dbReference type="SMART" id="SM00324">
    <property type="entry name" value="RhoGAP"/>
    <property type="match status" value="1"/>
</dbReference>
<dbReference type="EMBL" id="JBJQND010000001">
    <property type="protein sequence ID" value="KAL3887750.1"/>
    <property type="molecule type" value="Genomic_DNA"/>
</dbReference>
<evidence type="ECO:0000256" key="1">
    <source>
        <dbReference type="ARBA" id="ARBA00022468"/>
    </source>
</evidence>
<dbReference type="GO" id="GO:0005096">
    <property type="term" value="F:GTPase activator activity"/>
    <property type="evidence" value="ECO:0007669"/>
    <property type="project" value="UniProtKB-KW"/>
</dbReference>
<dbReference type="Proteomes" id="UP001634394">
    <property type="component" value="Unassembled WGS sequence"/>
</dbReference>
<keyword evidence="1" id="KW-0343">GTPase activation</keyword>
<dbReference type="InterPro" id="IPR057323">
    <property type="entry name" value="RHG40/28/18_ubiquitin"/>
</dbReference>
<dbReference type="InterPro" id="IPR008936">
    <property type="entry name" value="Rho_GTPase_activation_prot"/>
</dbReference>
<feature type="region of interest" description="Disordered" evidence="2">
    <location>
        <begin position="24"/>
        <end position="43"/>
    </location>
</feature>
<dbReference type="SUPFAM" id="SSF48350">
    <property type="entry name" value="GTPase activation domain, GAP"/>
    <property type="match status" value="1"/>
</dbReference>
<feature type="domain" description="Rho-GAP" evidence="3">
    <location>
        <begin position="305"/>
        <end position="507"/>
    </location>
</feature>
<reference evidence="4 5" key="1">
    <citation type="submission" date="2024-11" db="EMBL/GenBank/DDBJ databases">
        <title>Chromosome-level genome assembly of the freshwater bivalve Anodonta woodiana.</title>
        <authorList>
            <person name="Chen X."/>
        </authorList>
    </citation>
    <scope>NUCLEOTIDE SEQUENCE [LARGE SCALE GENOMIC DNA]</scope>
    <source>
        <strain evidence="4">MN2024</strain>
        <tissue evidence="4">Gills</tissue>
    </source>
</reference>
<dbReference type="Pfam" id="PF00620">
    <property type="entry name" value="RhoGAP"/>
    <property type="match status" value="1"/>
</dbReference>
<dbReference type="AlphaFoldDB" id="A0ABD3XNM4"/>
<dbReference type="PANTHER" id="PTHR14963">
    <property type="entry name" value="RHO GTPASE ACTIVATING PROTEIN 18,19-RELATED"/>
    <property type="match status" value="1"/>
</dbReference>
<keyword evidence="5" id="KW-1185">Reference proteome</keyword>
<proteinExistence type="predicted"/>
<dbReference type="InterPro" id="IPR000198">
    <property type="entry name" value="RhoGAP_dom"/>
</dbReference>
<dbReference type="Pfam" id="PF25442">
    <property type="entry name" value="Ubiquitin_RHG40_C"/>
    <property type="match status" value="1"/>
</dbReference>